<name>A0A8J4RTV1_9ROSI</name>
<accession>A0A8J4RTV1</accession>
<reference evidence="3" key="1">
    <citation type="submission" date="2020-03" db="EMBL/GenBank/DDBJ databases">
        <title>Castanea mollissima Vanexum genome sequencing.</title>
        <authorList>
            <person name="Staton M."/>
        </authorList>
    </citation>
    <scope>NUCLEOTIDE SEQUENCE</scope>
    <source>
        <tissue evidence="3">Leaf</tissue>
    </source>
</reference>
<protein>
    <recommendedName>
        <fullName evidence="5">Pentatricopeptide repeat-containing protein</fullName>
    </recommendedName>
</protein>
<dbReference type="Gene3D" id="2.40.70.10">
    <property type="entry name" value="Acid Proteases"/>
    <property type="match status" value="1"/>
</dbReference>
<dbReference type="PANTHER" id="PTHR46862">
    <property type="entry name" value="OS07G0661900 PROTEIN"/>
    <property type="match status" value="1"/>
</dbReference>
<dbReference type="Pfam" id="PF13812">
    <property type="entry name" value="PPR_3"/>
    <property type="match status" value="1"/>
</dbReference>
<comment type="caution">
    <text evidence="3">The sequence shown here is derived from an EMBL/GenBank/DDBJ whole genome shotgun (WGS) entry which is preliminary data.</text>
</comment>
<dbReference type="NCBIfam" id="TIGR00756">
    <property type="entry name" value="PPR"/>
    <property type="match status" value="2"/>
</dbReference>
<proteinExistence type="predicted"/>
<dbReference type="OrthoDB" id="185373at2759"/>
<feature type="repeat" description="PPR" evidence="2">
    <location>
        <begin position="152"/>
        <end position="186"/>
    </location>
</feature>
<sequence length="321" mass="36637">MFKPKTLFEAIELARIKDESKNKQRATTQEVSFDKLEEGVVEDHEDHKEEVPHISLHEIVGCLSPRTMRVKARIEKRELVVLINSGSTHNFVDQKLTHSLGLAVTLITEFNVKVASGESLVCKERRLLQRGFSQESARNILKEMEGSNVQPSLFLFSRILASYRDRGEWQRSFQVLNEMKSSGIRPDRHFYNVMIDTFGKYNCLNHALSTFEQMLSGGLSPILSGRFDDTIECLDVMKSAGLKPPSTMYNALINAYAQKHGSHMTSCACPCDHIKIICNSSFGAINFLLHKEQQRIPFPYSDLALAKKKLHLRRYIYRNLS</sequence>
<dbReference type="InterPro" id="IPR011990">
    <property type="entry name" value="TPR-like_helical_dom_sf"/>
</dbReference>
<keyword evidence="1" id="KW-0677">Repeat</keyword>
<dbReference type="Gene3D" id="1.25.40.10">
    <property type="entry name" value="Tetratricopeptide repeat domain"/>
    <property type="match status" value="2"/>
</dbReference>
<evidence type="ECO:0000256" key="1">
    <source>
        <dbReference type="ARBA" id="ARBA00022737"/>
    </source>
</evidence>
<evidence type="ECO:0000313" key="3">
    <source>
        <dbReference type="EMBL" id="KAF3973504.1"/>
    </source>
</evidence>
<evidence type="ECO:0000313" key="4">
    <source>
        <dbReference type="Proteomes" id="UP000737018"/>
    </source>
</evidence>
<dbReference type="AlphaFoldDB" id="A0A8J4RTV1"/>
<evidence type="ECO:0000256" key="2">
    <source>
        <dbReference type="PROSITE-ProRule" id="PRU00708"/>
    </source>
</evidence>
<dbReference type="InterPro" id="IPR002885">
    <property type="entry name" value="PPR_rpt"/>
</dbReference>
<feature type="repeat" description="PPR" evidence="2">
    <location>
        <begin position="187"/>
        <end position="221"/>
    </location>
</feature>
<dbReference type="InterPro" id="IPR021109">
    <property type="entry name" value="Peptidase_aspartic_dom_sf"/>
</dbReference>
<dbReference type="PANTHER" id="PTHR46862:SF5">
    <property type="entry name" value="OS02G0170000 PROTEIN"/>
    <property type="match status" value="1"/>
</dbReference>
<dbReference type="PROSITE" id="PS51375">
    <property type="entry name" value="PPR"/>
    <property type="match status" value="2"/>
</dbReference>
<gene>
    <name evidence="3" type="ORF">CMV_003080</name>
</gene>
<dbReference type="Proteomes" id="UP000737018">
    <property type="component" value="Unassembled WGS sequence"/>
</dbReference>
<evidence type="ECO:0008006" key="5">
    <source>
        <dbReference type="Google" id="ProtNLM"/>
    </source>
</evidence>
<organism evidence="3 4">
    <name type="scientific">Castanea mollissima</name>
    <name type="common">Chinese chestnut</name>
    <dbReference type="NCBI Taxonomy" id="60419"/>
    <lineage>
        <taxon>Eukaryota</taxon>
        <taxon>Viridiplantae</taxon>
        <taxon>Streptophyta</taxon>
        <taxon>Embryophyta</taxon>
        <taxon>Tracheophyta</taxon>
        <taxon>Spermatophyta</taxon>
        <taxon>Magnoliopsida</taxon>
        <taxon>eudicotyledons</taxon>
        <taxon>Gunneridae</taxon>
        <taxon>Pentapetalae</taxon>
        <taxon>rosids</taxon>
        <taxon>fabids</taxon>
        <taxon>Fagales</taxon>
        <taxon>Fagaceae</taxon>
        <taxon>Castanea</taxon>
    </lineage>
</organism>
<dbReference type="CDD" id="cd00303">
    <property type="entry name" value="retropepsin_like"/>
    <property type="match status" value="1"/>
</dbReference>
<dbReference type="EMBL" id="JRKL02000237">
    <property type="protein sequence ID" value="KAF3973504.1"/>
    <property type="molecule type" value="Genomic_DNA"/>
</dbReference>
<keyword evidence="4" id="KW-1185">Reference proteome</keyword>